<keyword evidence="3" id="KW-1185">Reference proteome</keyword>
<dbReference type="RefSeq" id="WP_057824890.1">
    <property type="nucleotide sequence ID" value="NZ_AZFX01000060.1"/>
</dbReference>
<proteinExistence type="predicted"/>
<evidence type="ECO:0000313" key="2">
    <source>
        <dbReference type="EMBL" id="KRM09014.1"/>
    </source>
</evidence>
<feature type="transmembrane region" description="Helical" evidence="1">
    <location>
        <begin position="77"/>
        <end position="97"/>
    </location>
</feature>
<keyword evidence="1" id="KW-0472">Membrane</keyword>
<comment type="caution">
    <text evidence="2">The sequence shown here is derived from an EMBL/GenBank/DDBJ whole genome shotgun (WGS) entry which is preliminary data.</text>
</comment>
<dbReference type="PATRIC" id="fig|1423735.3.peg.1876"/>
<gene>
    <name evidence="2" type="ORF">FC15_GL001805</name>
</gene>
<dbReference type="AlphaFoldDB" id="A0A0R1W1E7"/>
<feature type="transmembrane region" description="Helical" evidence="1">
    <location>
        <begin position="20"/>
        <end position="41"/>
    </location>
</feature>
<name>A0A0R1W1E7_9LACO</name>
<feature type="transmembrane region" description="Helical" evidence="1">
    <location>
        <begin position="153"/>
        <end position="171"/>
    </location>
</feature>
<reference evidence="2 3" key="1">
    <citation type="journal article" date="2015" name="Genome Announc.">
        <title>Expanding the biotechnology potential of lactobacilli through comparative genomics of 213 strains and associated genera.</title>
        <authorList>
            <person name="Sun Z."/>
            <person name="Harris H.M."/>
            <person name="McCann A."/>
            <person name="Guo C."/>
            <person name="Argimon S."/>
            <person name="Zhang W."/>
            <person name="Yang X."/>
            <person name="Jeffery I.B."/>
            <person name="Cooney J.C."/>
            <person name="Kagawa T.F."/>
            <person name="Liu W."/>
            <person name="Song Y."/>
            <person name="Salvetti E."/>
            <person name="Wrobel A."/>
            <person name="Rasinkangas P."/>
            <person name="Parkhill J."/>
            <person name="Rea M.C."/>
            <person name="O'Sullivan O."/>
            <person name="Ritari J."/>
            <person name="Douillard F.P."/>
            <person name="Paul Ross R."/>
            <person name="Yang R."/>
            <person name="Briner A.E."/>
            <person name="Felis G.E."/>
            <person name="de Vos W.M."/>
            <person name="Barrangou R."/>
            <person name="Klaenhammer T.R."/>
            <person name="Caufield P.W."/>
            <person name="Cui Y."/>
            <person name="Zhang H."/>
            <person name="O'Toole P.W."/>
        </authorList>
    </citation>
    <scope>NUCLEOTIDE SEQUENCE [LARGE SCALE GENOMIC DNA]</scope>
    <source>
        <strain evidence="2 3">DSM 17758</strain>
    </source>
</reference>
<feature type="transmembrane region" description="Helical" evidence="1">
    <location>
        <begin position="129"/>
        <end position="147"/>
    </location>
</feature>
<sequence>MKKGTNSEKTVAPVIFMTKLIEWLIVFTIIFMIIVFARLQWLFYTGRNFSLVHQMIPILNLPLQHAAPDFQTNTSQMLLSLLIIMAITICVIGLRLLHTIQGLLKAIKADISFRPTVDSLQHLIKPQVALLYLEVAATIITVLFGQLSIEPLLLLFQAGFLSMTLIAVQILKRSRF</sequence>
<keyword evidence="1" id="KW-1133">Transmembrane helix</keyword>
<organism evidence="2 3">
    <name type="scientific">Lapidilactobacillus concavus DSM 17758</name>
    <dbReference type="NCBI Taxonomy" id="1423735"/>
    <lineage>
        <taxon>Bacteria</taxon>
        <taxon>Bacillati</taxon>
        <taxon>Bacillota</taxon>
        <taxon>Bacilli</taxon>
        <taxon>Lactobacillales</taxon>
        <taxon>Lactobacillaceae</taxon>
        <taxon>Lapidilactobacillus</taxon>
    </lineage>
</organism>
<protein>
    <submittedName>
        <fullName evidence="2">Uncharacterized protein</fullName>
    </submittedName>
</protein>
<accession>A0A0R1W1E7</accession>
<dbReference type="EMBL" id="AZFX01000060">
    <property type="protein sequence ID" value="KRM09014.1"/>
    <property type="molecule type" value="Genomic_DNA"/>
</dbReference>
<evidence type="ECO:0000313" key="3">
    <source>
        <dbReference type="Proteomes" id="UP000051315"/>
    </source>
</evidence>
<evidence type="ECO:0000256" key="1">
    <source>
        <dbReference type="SAM" id="Phobius"/>
    </source>
</evidence>
<dbReference type="Proteomes" id="UP000051315">
    <property type="component" value="Unassembled WGS sequence"/>
</dbReference>
<keyword evidence="1" id="KW-0812">Transmembrane</keyword>